<dbReference type="EMBL" id="RQYC01000012">
    <property type="protein sequence ID" value="RRD89663.1"/>
    <property type="molecule type" value="Genomic_DNA"/>
</dbReference>
<dbReference type="STRING" id="1121352.GCA_000620925_01107"/>
<evidence type="ECO:0000256" key="1">
    <source>
        <dbReference type="SAM" id="SignalP"/>
    </source>
</evidence>
<evidence type="ECO:0000313" key="3">
    <source>
        <dbReference type="Proteomes" id="UP000269923"/>
    </source>
</evidence>
<dbReference type="RefSeq" id="WP_124795388.1">
    <property type="nucleotide sequence ID" value="NZ_RQYC01000012.1"/>
</dbReference>
<feature type="signal peptide" evidence="1">
    <location>
        <begin position="1"/>
        <end position="22"/>
    </location>
</feature>
<feature type="chain" id="PRO_5018203060" evidence="1">
    <location>
        <begin position="23"/>
        <end position="164"/>
    </location>
</feature>
<keyword evidence="1" id="KW-0732">Signal</keyword>
<dbReference type="OrthoDB" id="8616650at2"/>
<sequence length="164" mass="18529">MPAIKYPSLLITLFLLPLSAPAKVVIAGGFMPVCHQRTYTETGNPDLKRYQIHETETVISVHPEYSPPANMQTVQQWLLTQAQALLADAPAATSPLRPIIPPKMADDLACRDRAKLLLQTLRNAAAENRRHMGDKHYIPYDIQEFFTHLQSDDKLMKMMSSYIL</sequence>
<keyword evidence="3" id="KW-1185">Reference proteome</keyword>
<evidence type="ECO:0000313" key="2">
    <source>
        <dbReference type="EMBL" id="RRD89663.1"/>
    </source>
</evidence>
<accession>A0A3P2A7R8</accession>
<reference evidence="2 3" key="1">
    <citation type="submission" date="2018-11" db="EMBL/GenBank/DDBJ databases">
        <title>Genomes From Bacteria Associated with the Canine Oral Cavity: a Test Case for Automated Genome-Based Taxonomic Assignment.</title>
        <authorList>
            <person name="Coil D.A."/>
            <person name="Jospin G."/>
            <person name="Darling A.E."/>
            <person name="Wallis C."/>
            <person name="Davis I.J."/>
            <person name="Harris S."/>
            <person name="Eisen J.A."/>
            <person name="Holcombe L.J."/>
            <person name="O'Flynn C."/>
        </authorList>
    </citation>
    <scope>NUCLEOTIDE SEQUENCE [LARGE SCALE GENOMIC DNA]</scope>
    <source>
        <strain evidence="2 3">COT-280</strain>
    </source>
</reference>
<dbReference type="Proteomes" id="UP000269923">
    <property type="component" value="Unassembled WGS sequence"/>
</dbReference>
<name>A0A3P2A7R8_9NEIS</name>
<gene>
    <name evidence="2" type="ORF">EII21_07885</name>
</gene>
<proteinExistence type="predicted"/>
<protein>
    <submittedName>
        <fullName evidence="2">Uncharacterized protein</fullName>
    </submittedName>
</protein>
<dbReference type="AlphaFoldDB" id="A0A3P2A7R8"/>
<comment type="caution">
    <text evidence="2">The sequence shown here is derived from an EMBL/GenBank/DDBJ whole genome shotgun (WGS) entry which is preliminary data.</text>
</comment>
<organism evidence="2 3">
    <name type="scientific">Conchiformibius steedae</name>
    <dbReference type="NCBI Taxonomy" id="153493"/>
    <lineage>
        <taxon>Bacteria</taxon>
        <taxon>Pseudomonadati</taxon>
        <taxon>Pseudomonadota</taxon>
        <taxon>Betaproteobacteria</taxon>
        <taxon>Neisseriales</taxon>
        <taxon>Neisseriaceae</taxon>
        <taxon>Conchiformibius</taxon>
    </lineage>
</organism>